<accession>F9WD50</accession>
<reference evidence="1 2" key="2">
    <citation type="journal article" date="2012" name="Proc. Natl. Acad. Sci. U.S.A.">
        <title>Antigenic diversity is generated by distinct evolutionary mechanisms in African trypanosome species.</title>
        <authorList>
            <person name="Jackson A.P."/>
            <person name="Berry A."/>
            <person name="Aslett M."/>
            <person name="Allison H.C."/>
            <person name="Burton P."/>
            <person name="Vavrova-Anderson J."/>
            <person name="Brown R."/>
            <person name="Browne H."/>
            <person name="Corton N."/>
            <person name="Hauser H."/>
            <person name="Gamble J."/>
            <person name="Gilderthorp R."/>
            <person name="Marcello L."/>
            <person name="McQuillan J."/>
            <person name="Otto T.D."/>
            <person name="Quail M.A."/>
            <person name="Sanders M.J."/>
            <person name="van Tonder A."/>
            <person name="Ginger M.L."/>
            <person name="Field M.C."/>
            <person name="Barry J.D."/>
            <person name="Hertz-Fowler C."/>
            <person name="Berriman M."/>
        </authorList>
    </citation>
    <scope>NUCLEOTIDE SEQUENCE [LARGE SCALE GENOMIC DNA]</scope>
    <source>
        <strain evidence="1 2">IL3000</strain>
    </source>
</reference>
<dbReference type="EMBL" id="CAEQ01001820">
    <property type="protein sequence ID" value="CCD15201.1"/>
    <property type="molecule type" value="Genomic_DNA"/>
</dbReference>
<dbReference type="Proteomes" id="UP000000702">
    <property type="component" value="Unassembled WGS sequence"/>
</dbReference>
<sequence length="142" mass="16386">MESMVEAFLERARDDWGAMNAWNFFSHYYGNPYGMHRHTAVTMQQYLENPDKFVPDPATREYIQLNLKLKRALMQKHFQRDLDKLKAAGIVSLDEWQRLGATVDMGPMARMVLASAYQHALHHSPPKGILKKPTPKKAEKGM</sequence>
<evidence type="ECO:0000313" key="1">
    <source>
        <dbReference type="EMBL" id="CCD15201.1"/>
    </source>
</evidence>
<reference evidence="2" key="1">
    <citation type="submission" date="2011-07" db="EMBL/GenBank/DDBJ databases">
        <title>Divergent evolution of antigenic variation in African trypanosomes.</title>
        <authorList>
            <person name="Jackson A.P."/>
            <person name="Berry A."/>
            <person name="Allison H.C."/>
            <person name="Burton P."/>
            <person name="Anderson J."/>
            <person name="Aslett M."/>
            <person name="Brown R."/>
            <person name="Corton N."/>
            <person name="Harris D."/>
            <person name="Hauser H."/>
            <person name="Gamble J."/>
            <person name="Gilderthorp R."/>
            <person name="McQuillan J."/>
            <person name="Quail M.A."/>
            <person name="Sanders M."/>
            <person name="Van Tonder A."/>
            <person name="Ginger M.L."/>
            <person name="Donelson J.E."/>
            <person name="Field M.C."/>
            <person name="Barry J.D."/>
            <person name="Berriman M."/>
            <person name="Hertz-Fowler C."/>
        </authorList>
    </citation>
    <scope>NUCLEOTIDE SEQUENCE [LARGE SCALE GENOMIC DNA]</scope>
    <source>
        <strain evidence="2">IL3000</strain>
    </source>
</reference>
<gene>
    <name evidence="1" type="ORF">TCIL3000_0_57460</name>
</gene>
<dbReference type="AlphaFoldDB" id="F9WD50"/>
<comment type="caution">
    <text evidence="1">The sequence shown here is derived from an EMBL/GenBank/DDBJ whole genome shotgun (WGS) entry which is preliminary data.</text>
</comment>
<protein>
    <submittedName>
        <fullName evidence="1">Uncharacterized protein</fullName>
    </submittedName>
</protein>
<keyword evidence="2" id="KW-1185">Reference proteome</keyword>
<organism evidence="1 2">
    <name type="scientific">Trypanosoma congolense (strain IL3000)</name>
    <dbReference type="NCBI Taxonomy" id="1068625"/>
    <lineage>
        <taxon>Eukaryota</taxon>
        <taxon>Discoba</taxon>
        <taxon>Euglenozoa</taxon>
        <taxon>Kinetoplastea</taxon>
        <taxon>Metakinetoplastina</taxon>
        <taxon>Trypanosomatida</taxon>
        <taxon>Trypanosomatidae</taxon>
        <taxon>Trypanosoma</taxon>
        <taxon>Nannomonas</taxon>
    </lineage>
</organism>
<evidence type="ECO:0000313" key="2">
    <source>
        <dbReference type="Proteomes" id="UP000000702"/>
    </source>
</evidence>
<name>F9WD50_TRYCI</name>
<proteinExistence type="predicted"/>